<organism evidence="1 2">
    <name type="scientific">Acetobacter pomorum</name>
    <dbReference type="NCBI Taxonomy" id="65959"/>
    <lineage>
        <taxon>Bacteria</taxon>
        <taxon>Pseudomonadati</taxon>
        <taxon>Pseudomonadota</taxon>
        <taxon>Alphaproteobacteria</taxon>
        <taxon>Acetobacterales</taxon>
        <taxon>Acetobacteraceae</taxon>
        <taxon>Acetobacter</taxon>
    </lineage>
</organism>
<dbReference type="Proteomes" id="UP000228751">
    <property type="component" value="Unassembled WGS sequence"/>
</dbReference>
<dbReference type="RefSeq" id="WP_099540946.1">
    <property type="nucleotide sequence ID" value="NZ_PEBQ01000093.1"/>
</dbReference>
<dbReference type="Pfam" id="PF23148">
    <property type="entry name" value="Gp77"/>
    <property type="match status" value="1"/>
</dbReference>
<comment type="caution">
    <text evidence="1">The sequence shown here is derived from an EMBL/GenBank/DDBJ whole genome shotgun (WGS) entry which is preliminary data.</text>
</comment>
<keyword evidence="2" id="KW-1185">Reference proteome</keyword>
<reference evidence="1 2" key="1">
    <citation type="submission" date="2017-10" db="EMBL/GenBank/DDBJ databases">
        <title>Genomic analysis of the genus Acetobacter.</title>
        <authorList>
            <person name="Kim K.H."/>
            <person name="Chun B.H."/>
            <person name="Son A.R."/>
            <person name="Jeon C.O."/>
        </authorList>
    </citation>
    <scope>NUCLEOTIDE SEQUENCE [LARGE SCALE GENOMIC DNA]</scope>
    <source>
        <strain evidence="1 2">LHT 2458</strain>
    </source>
</reference>
<sequence length="189" mass="19499">MTCSCNIADTSCTLLPQGAVLAPGWQPASARVLPVMIAPGLCLRGQLAEQVVQAWPARSSADALDYTLTPAAWLQSTGDTLAKVEASVPTATGQNTDLAVLWVTIIQGMACVFLGSGPPDTVQTVQMVLHTVQGRSVTVNVQLYISAQSAATPPPQMPTLADGTPIPPNAVLAPQGVLTNSTGQPFLLA</sequence>
<gene>
    <name evidence="1" type="ORF">CSR02_06180</name>
</gene>
<evidence type="ECO:0000313" key="2">
    <source>
        <dbReference type="Proteomes" id="UP000228751"/>
    </source>
</evidence>
<accession>A0A2G4RET1</accession>
<dbReference type="OrthoDB" id="7225634at2"/>
<protein>
    <submittedName>
        <fullName evidence="1">Uncharacterized protein</fullName>
    </submittedName>
</protein>
<dbReference type="EMBL" id="PEBQ01000093">
    <property type="protein sequence ID" value="PHY94245.1"/>
    <property type="molecule type" value="Genomic_DNA"/>
</dbReference>
<dbReference type="InterPro" id="IPR056928">
    <property type="entry name" value="Gp77-like"/>
</dbReference>
<evidence type="ECO:0000313" key="1">
    <source>
        <dbReference type="EMBL" id="PHY94245.1"/>
    </source>
</evidence>
<proteinExistence type="predicted"/>
<name>A0A2G4RET1_9PROT</name>
<dbReference type="AlphaFoldDB" id="A0A2G4RET1"/>